<protein>
    <recommendedName>
        <fullName evidence="1">F-box domain-containing protein</fullName>
    </recommendedName>
</protein>
<dbReference type="Proteomes" id="UP001154282">
    <property type="component" value="Unassembled WGS sequence"/>
</dbReference>
<dbReference type="CDD" id="cd22162">
    <property type="entry name" value="F-box_AtSKIP3-like"/>
    <property type="match status" value="1"/>
</dbReference>
<proteinExistence type="predicted"/>
<sequence>MEDGNSGGGGIEFAGGIGNTSFDDLPEGCIVNILSFATPVDALRLSRVSSVFRSSANSDALWDRFLPSDYDSIIPNSAELPSFSSKKELFRALCSRPIFFDDCKKSLWLDKESGKKCYMLGARGLSIESSDSPHHWAWIKDKDSRFPEVAELKSVPALDIRGEITASMLSPGTNYAAYLVYKLQRNAFDCLLVETSVGVAGADILAPATICLNIDVEPFWHHHRNSNAVLGLKRPKKRRDKWLEIELGEYFNEAGKSGGLEPVAIQVKAGGETRGCVVIEGIEIRPAIGQ</sequence>
<dbReference type="Pfam" id="PF14299">
    <property type="entry name" value="PP2"/>
    <property type="match status" value="1"/>
</dbReference>
<accession>A0AAV0NA18</accession>
<dbReference type="SUPFAM" id="SSF81383">
    <property type="entry name" value="F-box domain"/>
    <property type="match status" value="1"/>
</dbReference>
<keyword evidence="3" id="KW-1185">Reference proteome</keyword>
<dbReference type="PANTHER" id="PTHR32278">
    <property type="entry name" value="F-BOX DOMAIN-CONTAINING PROTEIN"/>
    <property type="match status" value="1"/>
</dbReference>
<gene>
    <name evidence="2" type="ORF">LITE_LOCUS32237</name>
</gene>
<dbReference type="Gene3D" id="1.20.1280.50">
    <property type="match status" value="1"/>
</dbReference>
<dbReference type="InterPro" id="IPR025886">
    <property type="entry name" value="PP2-like"/>
</dbReference>
<dbReference type="Pfam" id="PF12937">
    <property type="entry name" value="F-box-like"/>
    <property type="match status" value="1"/>
</dbReference>
<reference evidence="2" key="1">
    <citation type="submission" date="2022-08" db="EMBL/GenBank/DDBJ databases">
        <authorList>
            <person name="Gutierrez-Valencia J."/>
        </authorList>
    </citation>
    <scope>NUCLEOTIDE SEQUENCE</scope>
</reference>
<evidence type="ECO:0000313" key="2">
    <source>
        <dbReference type="EMBL" id="CAI0455179.1"/>
    </source>
</evidence>
<evidence type="ECO:0000259" key="1">
    <source>
        <dbReference type="PROSITE" id="PS50181"/>
    </source>
</evidence>
<dbReference type="PANTHER" id="PTHR32278:SF111">
    <property type="entry name" value="F-BOX PROTEIN PP2-B12-RELATED"/>
    <property type="match status" value="1"/>
</dbReference>
<feature type="domain" description="F-box" evidence="1">
    <location>
        <begin position="19"/>
        <end position="65"/>
    </location>
</feature>
<organism evidence="2 3">
    <name type="scientific">Linum tenue</name>
    <dbReference type="NCBI Taxonomy" id="586396"/>
    <lineage>
        <taxon>Eukaryota</taxon>
        <taxon>Viridiplantae</taxon>
        <taxon>Streptophyta</taxon>
        <taxon>Embryophyta</taxon>
        <taxon>Tracheophyta</taxon>
        <taxon>Spermatophyta</taxon>
        <taxon>Magnoliopsida</taxon>
        <taxon>eudicotyledons</taxon>
        <taxon>Gunneridae</taxon>
        <taxon>Pentapetalae</taxon>
        <taxon>rosids</taxon>
        <taxon>fabids</taxon>
        <taxon>Malpighiales</taxon>
        <taxon>Linaceae</taxon>
        <taxon>Linum</taxon>
    </lineage>
</organism>
<dbReference type="InterPro" id="IPR036047">
    <property type="entry name" value="F-box-like_dom_sf"/>
</dbReference>
<name>A0AAV0NA18_9ROSI</name>
<comment type="caution">
    <text evidence="2">The sequence shown here is derived from an EMBL/GenBank/DDBJ whole genome shotgun (WGS) entry which is preliminary data.</text>
</comment>
<dbReference type="SMART" id="SM00256">
    <property type="entry name" value="FBOX"/>
    <property type="match status" value="1"/>
</dbReference>
<dbReference type="InterPro" id="IPR001810">
    <property type="entry name" value="F-box_dom"/>
</dbReference>
<dbReference type="EMBL" id="CAMGYJ010000008">
    <property type="protein sequence ID" value="CAI0455179.1"/>
    <property type="molecule type" value="Genomic_DNA"/>
</dbReference>
<evidence type="ECO:0000313" key="3">
    <source>
        <dbReference type="Proteomes" id="UP001154282"/>
    </source>
</evidence>
<dbReference type="PROSITE" id="PS50181">
    <property type="entry name" value="FBOX"/>
    <property type="match status" value="1"/>
</dbReference>
<dbReference type="AlphaFoldDB" id="A0AAV0NA18"/>